<proteinExistence type="predicted"/>
<gene>
    <name evidence="1" type="ORF">V2J94_45355</name>
</gene>
<accession>A0ABU7QC38</accession>
<keyword evidence="2" id="KW-1185">Reference proteome</keyword>
<evidence type="ECO:0000313" key="1">
    <source>
        <dbReference type="EMBL" id="MEE4598964.1"/>
    </source>
</evidence>
<organism evidence="1 2">
    <name type="scientific">Streptomyces asiaticus subsp. ignotus</name>
    <dbReference type="NCBI Taxonomy" id="3098222"/>
    <lineage>
        <taxon>Bacteria</taxon>
        <taxon>Bacillati</taxon>
        <taxon>Actinomycetota</taxon>
        <taxon>Actinomycetes</taxon>
        <taxon>Kitasatosporales</taxon>
        <taxon>Streptomycetaceae</taxon>
        <taxon>Streptomyces</taxon>
        <taxon>Streptomyces violaceusniger group</taxon>
    </lineage>
</organism>
<reference evidence="1 2" key="1">
    <citation type="submission" date="2023-11" db="EMBL/GenBank/DDBJ databases">
        <title>30 novel species of actinomycetes from the DSMZ collection.</title>
        <authorList>
            <person name="Nouioui I."/>
        </authorList>
    </citation>
    <scope>NUCLEOTIDE SEQUENCE [LARGE SCALE GENOMIC DNA]</scope>
    <source>
        <strain evidence="1 2">DSM 41524</strain>
    </source>
</reference>
<protein>
    <submittedName>
        <fullName evidence="1">Uncharacterized protein</fullName>
    </submittedName>
</protein>
<dbReference type="Proteomes" id="UP001354709">
    <property type="component" value="Unassembled WGS sequence"/>
</dbReference>
<dbReference type="RefSeq" id="WP_330816284.1">
    <property type="nucleotide sequence ID" value="NZ_JAZBJO010000060.1"/>
</dbReference>
<comment type="caution">
    <text evidence="1">The sequence shown here is derived from an EMBL/GenBank/DDBJ whole genome shotgun (WGS) entry which is preliminary data.</text>
</comment>
<dbReference type="EMBL" id="JAZBJO010000060">
    <property type="protein sequence ID" value="MEE4598964.1"/>
    <property type="molecule type" value="Genomic_DNA"/>
</dbReference>
<sequence length="58" mass="6210">MGESLGCGECSVTSIPSALALGLQHKSCYRGGDEQDDENNLQGQHLARDTARLFTLSK</sequence>
<evidence type="ECO:0000313" key="2">
    <source>
        <dbReference type="Proteomes" id="UP001354709"/>
    </source>
</evidence>
<name>A0ABU7QC38_9ACTN</name>